<dbReference type="eggNOG" id="ENOG502SHXQ">
    <property type="taxonomic scope" value="Eukaryota"/>
</dbReference>
<feature type="transmembrane region" description="Helical" evidence="14">
    <location>
        <begin position="62"/>
        <end position="83"/>
    </location>
</feature>
<evidence type="ECO:0000256" key="10">
    <source>
        <dbReference type="ARBA" id="ARBA00023136"/>
    </source>
</evidence>
<reference evidence="17" key="2">
    <citation type="journal article" date="2013" name="Nat. Commun.">
        <title>Genome of the Chinese tree shrew.</title>
        <authorList>
            <person name="Fan Y."/>
            <person name="Huang Z.Y."/>
            <person name="Cao C.C."/>
            <person name="Chen C.S."/>
            <person name="Chen Y.X."/>
            <person name="Fan D.D."/>
            <person name="He J."/>
            <person name="Hou H.L."/>
            <person name="Hu L."/>
            <person name="Hu X.T."/>
            <person name="Jiang X.T."/>
            <person name="Lai R."/>
            <person name="Lang Y.S."/>
            <person name="Liang B."/>
            <person name="Liao S.G."/>
            <person name="Mu D."/>
            <person name="Ma Y.Y."/>
            <person name="Niu Y.Y."/>
            <person name="Sun X.Q."/>
            <person name="Xia J.Q."/>
            <person name="Xiao J."/>
            <person name="Xiong Z.Q."/>
            <person name="Xu L."/>
            <person name="Yang L."/>
            <person name="Zhang Y."/>
            <person name="Zhao W."/>
            <person name="Zhao X.D."/>
            <person name="Zheng Y.T."/>
            <person name="Zhou J.M."/>
            <person name="Zhu Y.B."/>
            <person name="Zhang G.J."/>
            <person name="Wang J."/>
            <person name="Yao Y.G."/>
        </authorList>
    </citation>
    <scope>NUCLEOTIDE SEQUENCE [LARGE SCALE GENOMIC DNA]</scope>
</reference>
<dbReference type="FunFam" id="1.20.1070.10:FF:000037">
    <property type="entry name" value="Olfactory receptor"/>
    <property type="match status" value="1"/>
</dbReference>
<dbReference type="Gene3D" id="1.20.1070.10">
    <property type="entry name" value="Rhodopsin 7-helix transmembrane proteins"/>
    <property type="match status" value="1"/>
</dbReference>
<evidence type="ECO:0000256" key="1">
    <source>
        <dbReference type="ARBA" id="ARBA00002936"/>
    </source>
</evidence>
<dbReference type="Pfam" id="PF13853">
    <property type="entry name" value="7tm_4"/>
    <property type="match status" value="1"/>
</dbReference>
<evidence type="ECO:0000256" key="6">
    <source>
        <dbReference type="ARBA" id="ARBA00022692"/>
    </source>
</evidence>
<keyword evidence="12 13" id="KW-0807">Transducer</keyword>
<dbReference type="GO" id="GO:0005886">
    <property type="term" value="C:plasma membrane"/>
    <property type="evidence" value="ECO:0007669"/>
    <property type="project" value="UniProtKB-SubCell"/>
</dbReference>
<dbReference type="GO" id="GO:0004984">
    <property type="term" value="F:olfactory receptor activity"/>
    <property type="evidence" value="ECO:0007669"/>
    <property type="project" value="InterPro"/>
</dbReference>
<keyword evidence="8 14" id="KW-1133">Transmembrane helix</keyword>
<evidence type="ECO:0000256" key="2">
    <source>
        <dbReference type="ARBA" id="ARBA00004651"/>
    </source>
</evidence>
<dbReference type="EMBL" id="KB320820">
    <property type="protein sequence ID" value="ELW62413.1"/>
    <property type="molecule type" value="Genomic_DNA"/>
</dbReference>
<dbReference type="STRING" id="246437.L9KI93"/>
<reference evidence="17" key="1">
    <citation type="submission" date="2012-07" db="EMBL/GenBank/DDBJ databases">
        <title>Genome of the Chinese tree shrew, a rising model animal genetically related to primates.</title>
        <authorList>
            <person name="Zhang G."/>
            <person name="Fan Y."/>
            <person name="Yao Y."/>
            <person name="Huang Z."/>
        </authorList>
    </citation>
    <scope>NUCLEOTIDE SEQUENCE [LARGE SCALE GENOMIC DNA]</scope>
</reference>
<dbReference type="PRINTS" id="PR00237">
    <property type="entry name" value="GPCRRHODOPSN"/>
</dbReference>
<evidence type="ECO:0000256" key="13">
    <source>
        <dbReference type="RuleBase" id="RU000688"/>
    </source>
</evidence>
<dbReference type="FunFam" id="1.10.1220.70:FF:000001">
    <property type="entry name" value="Olfactory receptor"/>
    <property type="match status" value="1"/>
</dbReference>
<keyword evidence="4 14" id="KW-1003">Cell membrane</keyword>
<dbReference type="InterPro" id="IPR000725">
    <property type="entry name" value="Olfact_rcpt"/>
</dbReference>
<dbReference type="PANTHER" id="PTHR26452">
    <property type="entry name" value="OLFACTORY RECEPTOR"/>
    <property type="match status" value="1"/>
</dbReference>
<name>L9KI93_TUPCH</name>
<comment type="similarity">
    <text evidence="3 13">Belongs to the G-protein coupled receptor 1 family.</text>
</comment>
<evidence type="ECO:0000256" key="7">
    <source>
        <dbReference type="ARBA" id="ARBA00022725"/>
    </source>
</evidence>
<evidence type="ECO:0000256" key="4">
    <source>
        <dbReference type="ARBA" id="ARBA00022475"/>
    </source>
</evidence>
<evidence type="ECO:0000313" key="16">
    <source>
        <dbReference type="EMBL" id="ELW62413.1"/>
    </source>
</evidence>
<comment type="subcellular location">
    <subcellularLocation>
        <location evidence="2 14">Cell membrane</location>
        <topology evidence="2 14">Multi-pass membrane protein</topology>
    </subcellularLocation>
</comment>
<evidence type="ECO:0000259" key="15">
    <source>
        <dbReference type="PROSITE" id="PS50262"/>
    </source>
</evidence>
<evidence type="ECO:0000256" key="14">
    <source>
        <dbReference type="RuleBase" id="RU363047"/>
    </source>
</evidence>
<evidence type="ECO:0000256" key="9">
    <source>
        <dbReference type="ARBA" id="ARBA00023040"/>
    </source>
</evidence>
<comment type="function">
    <text evidence="1">Odorant receptor.</text>
</comment>
<keyword evidence="6 13" id="KW-0812">Transmembrane</keyword>
<evidence type="ECO:0000256" key="11">
    <source>
        <dbReference type="ARBA" id="ARBA00023170"/>
    </source>
</evidence>
<feature type="transmembrane region" description="Helical" evidence="14">
    <location>
        <begin position="193"/>
        <end position="213"/>
    </location>
</feature>
<dbReference type="GO" id="GO:0004930">
    <property type="term" value="F:G protein-coupled receptor activity"/>
    <property type="evidence" value="ECO:0007669"/>
    <property type="project" value="UniProtKB-KW"/>
</dbReference>
<dbReference type="InParanoid" id="L9KI93"/>
<keyword evidence="10 14" id="KW-0472">Membrane</keyword>
<feature type="transmembrane region" description="Helical" evidence="14">
    <location>
        <begin position="163"/>
        <end position="181"/>
    </location>
</feature>
<dbReference type="SUPFAM" id="SSF81321">
    <property type="entry name" value="Family A G protein-coupled receptor-like"/>
    <property type="match status" value="1"/>
</dbReference>
<keyword evidence="17" id="KW-1185">Reference proteome</keyword>
<keyword evidence="7 14" id="KW-0552">Olfaction</keyword>
<evidence type="ECO:0000256" key="3">
    <source>
        <dbReference type="ARBA" id="ARBA00010663"/>
    </source>
</evidence>
<dbReference type="InterPro" id="IPR017452">
    <property type="entry name" value="GPCR_Rhodpsn_7TM"/>
</dbReference>
<evidence type="ECO:0000256" key="5">
    <source>
        <dbReference type="ARBA" id="ARBA00022606"/>
    </source>
</evidence>
<evidence type="ECO:0000256" key="12">
    <source>
        <dbReference type="ARBA" id="ARBA00023224"/>
    </source>
</evidence>
<dbReference type="InterPro" id="IPR000276">
    <property type="entry name" value="GPCR_Rhodpsn"/>
</dbReference>
<evidence type="ECO:0000256" key="8">
    <source>
        <dbReference type="ARBA" id="ARBA00022989"/>
    </source>
</evidence>
<keyword evidence="5 14" id="KW-0716">Sensory transduction</keyword>
<protein>
    <recommendedName>
        <fullName evidence="14">Olfactory receptor</fullName>
    </recommendedName>
</protein>
<dbReference type="InterPro" id="IPR050516">
    <property type="entry name" value="Olfactory_GPCR"/>
</dbReference>
<dbReference type="PROSITE" id="PS50262">
    <property type="entry name" value="G_PROTEIN_RECEP_F1_2"/>
    <property type="match status" value="1"/>
</dbReference>
<dbReference type="Proteomes" id="UP000011518">
    <property type="component" value="Unassembled WGS sequence"/>
</dbReference>
<feature type="transmembrane region" description="Helical" evidence="14">
    <location>
        <begin position="118"/>
        <end position="142"/>
    </location>
</feature>
<sequence length="238" mass="26050">MASHKGGNPVAPQLIRGCALQVFFFIDLASTEIAILTVMSYDRYVAICQPLHYEAIMSQGACLTMMAVSWLSGVICGLMHVGATFSLPFCGSNRVHQFFCDISQLLSLLDSKVIVVEIGVMVFITSLVVICFVSITLSYAYIFSTIMRIPSKEGRSRTFSTCLPHLMVVTLFMVSGSIAYMKPISNSPSALDLLLSVFYTVVPPTLNPVIYSLRNKDMKAALRGVVFNVGNLIRGQNP</sequence>
<dbReference type="AlphaFoldDB" id="L9KI93"/>
<keyword evidence="9 13" id="KW-0297">G-protein coupled receptor</keyword>
<evidence type="ECO:0000313" key="17">
    <source>
        <dbReference type="Proteomes" id="UP000011518"/>
    </source>
</evidence>
<proteinExistence type="inferred from homology"/>
<keyword evidence="11 13" id="KW-0675">Receptor</keyword>
<dbReference type="PRINTS" id="PR00245">
    <property type="entry name" value="OLFACTORYR"/>
</dbReference>
<organism evidence="16 17">
    <name type="scientific">Tupaia chinensis</name>
    <name type="common">Chinese tree shrew</name>
    <name type="synonym">Tupaia belangeri chinensis</name>
    <dbReference type="NCBI Taxonomy" id="246437"/>
    <lineage>
        <taxon>Eukaryota</taxon>
        <taxon>Metazoa</taxon>
        <taxon>Chordata</taxon>
        <taxon>Craniata</taxon>
        <taxon>Vertebrata</taxon>
        <taxon>Euteleostomi</taxon>
        <taxon>Mammalia</taxon>
        <taxon>Eutheria</taxon>
        <taxon>Euarchontoglires</taxon>
        <taxon>Scandentia</taxon>
        <taxon>Tupaiidae</taxon>
        <taxon>Tupaia</taxon>
    </lineage>
</organism>
<gene>
    <name evidence="16" type="ORF">TREES_T100020713</name>
</gene>
<accession>L9KI93</accession>
<comment type="caution">
    <text evidence="14">Lacks conserved residue(s) required for the propagation of feature annotation.</text>
</comment>
<feature type="domain" description="G-protein coupled receptors family 1 profile" evidence="15">
    <location>
        <begin position="1"/>
        <end position="211"/>
    </location>
</feature>
<dbReference type="PROSITE" id="PS00237">
    <property type="entry name" value="G_PROTEIN_RECEP_F1_1"/>
    <property type="match status" value="1"/>
</dbReference>